<evidence type="ECO:0000313" key="8">
    <source>
        <dbReference type="Proteomes" id="UP000775547"/>
    </source>
</evidence>
<feature type="coiled-coil region" evidence="4">
    <location>
        <begin position="303"/>
        <end position="337"/>
    </location>
</feature>
<evidence type="ECO:0000256" key="1">
    <source>
        <dbReference type="ARBA" id="ARBA00022741"/>
    </source>
</evidence>
<feature type="compositionally biased region" description="Basic and acidic residues" evidence="5">
    <location>
        <begin position="620"/>
        <end position="630"/>
    </location>
</feature>
<feature type="region of interest" description="Disordered" evidence="5">
    <location>
        <begin position="996"/>
        <end position="1091"/>
    </location>
</feature>
<sequence>MSFAGRRRGNKVKKGVQFTLMVVGASGTGRTTFVNTLCESEVLAHKISDDPDTAHVEEGIRIKPANVELEEDGVRIALTIVDTPGFGDNIDNEFAFQEIVGYLERQYDDILAEESRIKRNPRFRDNRVHALLYFIPPTGHSLREMDIELMRRLSPRVNVIPVIGKADSLTPSELRGFKKRIMEDIEHYDIPVYNFPYDVEEDDEETIQDNSELRALLPFAIIGSEEEIEIDGQPVRARIYPWGIAEVDNPKHSDFSRLRSALLNSHLGDLKSLTHDVLYETYRTEKLSRTVHADTHDSSILPEELANQSVRLKEEQLRREEEKLREIELKVQREINEKRQELLAKEESLSRHSVSIQGANKHSNLALLAASRFISSAERQQQFHLLVHSPGVGSQMEIEWESSTPMPHQSRDWQDRPLPAAGPSSPTPPSVFASPSSGFAARRRSSAAHVRPAGPPPNLPIPSVPAAAPSPYDLSAESPDEQPIYLNGRTARASSFIRPMPSPNLAAVVGFPHASSSQSTIPTAESSLEDLSDPPPPSILHSSSSRTQEDYQNVASDRLQAPSRESRGEPRVPSSRRALTRALELAREAVQLDSMNDNPEAAVQAYGRSVALLSEVMERVRRGEDSTESGHRRRRRRSVAAQEEEIRRLQNIHDTYADRMNILSIIYSIPTVPYSSSTVYSTVTEASPSPTTSTSPSSDSSPQIPQSTNIPNDIQNHYYPDDQIGHDRDFDSKEAMSSVMFTLDEPNYVGSTIAGLPYTSQHPYAVQYEPPTQPSHPPPTPPANRISTISRRARSSSILPPPPPPPSNSLPPAPTPGPGEPTYDPQQRHLEVRTRQRGESIGGHSSAGSNGLEALKEEHDDALLDGSHQQLDDHLSEPDSRHPIPDTPRNTKRDSHPLPPLPSPSTPGTPRIPIPTKPPLSPRLSNSMAPRPRGSSQLTTRSEFATQSQIINQTTNQGTIHQRRTTKSSAPPTPRSSSPADSIISAAGSAAGSKSVASSLPAANPLGLPSGRTRSSSQPGRRPSLINGRISPLDQPRPPLPGPGANGTLRKTSIPSKLNPNSHPAQLFVQTDLPPAGSSLGPPQSLPGTIPTTPISPLPPAPPTDPLLKPYHLMNLLRSTMTSTTGGYVTRRLHVPHEVWSQGGAKLSNVLEKVRVVAFLCSALEDLQASSSEHFGAGNVCSGMALGIGSIGRKEADAWLSKLDDFSSVCDGVVTNFGKKLGVGEGFVLKKTTWGDKLTRSFDKFTTGKNLDSPAAYVRGLEKLFLRAQLLDEHTKAVLSQPVAPAYAAFPADIRTSIEQKLKRASEFFASVVLTFVIRDLSQLLDKYAKKCEKWLAE</sequence>
<evidence type="ECO:0000256" key="2">
    <source>
        <dbReference type="ARBA" id="ARBA00023134"/>
    </source>
</evidence>
<feature type="region of interest" description="Disordered" evidence="5">
    <location>
        <begin position="620"/>
        <end position="641"/>
    </location>
</feature>
<feature type="region of interest" description="Disordered" evidence="5">
    <location>
        <begin position="764"/>
        <end position="983"/>
    </location>
</feature>
<dbReference type="Pfam" id="PF00735">
    <property type="entry name" value="Septin"/>
    <property type="match status" value="1"/>
</dbReference>
<feature type="compositionally biased region" description="Pro residues" evidence="5">
    <location>
        <begin position="799"/>
        <end position="819"/>
    </location>
</feature>
<gene>
    <name evidence="7" type="ORF">DXG03_006088</name>
</gene>
<reference evidence="7" key="2">
    <citation type="submission" date="2021-10" db="EMBL/GenBank/DDBJ databases">
        <title>Phylogenomics reveals ancestral predisposition of the termite-cultivated fungus Termitomyces towards a domesticated lifestyle.</title>
        <authorList>
            <person name="Auxier B."/>
            <person name="Grum-Grzhimaylo A."/>
            <person name="Cardenas M.E."/>
            <person name="Lodge J.D."/>
            <person name="Laessoe T."/>
            <person name="Pedersen O."/>
            <person name="Smith M.E."/>
            <person name="Kuyper T.W."/>
            <person name="Franco-Molano E.A."/>
            <person name="Baroni T.J."/>
            <person name="Aanen D.K."/>
        </authorList>
    </citation>
    <scope>NUCLEOTIDE SEQUENCE</scope>
    <source>
        <strain evidence="7">AP01</strain>
        <tissue evidence="7">Mycelium</tissue>
    </source>
</reference>
<feature type="compositionally biased region" description="Pro residues" evidence="5">
    <location>
        <begin position="771"/>
        <end position="782"/>
    </location>
</feature>
<dbReference type="PANTHER" id="PTHR18884">
    <property type="entry name" value="SEPTIN"/>
    <property type="match status" value="1"/>
</dbReference>
<name>A0A9P7KG18_9AGAR</name>
<feature type="compositionally biased region" description="Low complexity" evidence="5">
    <location>
        <begin position="946"/>
        <end position="960"/>
    </location>
</feature>
<feature type="region of interest" description="Disordered" evidence="5">
    <location>
        <begin position="515"/>
        <end position="577"/>
    </location>
</feature>
<dbReference type="EMBL" id="JABCKV010000004">
    <property type="protein sequence ID" value="KAG5648134.1"/>
    <property type="molecule type" value="Genomic_DNA"/>
</dbReference>
<evidence type="ECO:0000256" key="3">
    <source>
        <dbReference type="RuleBase" id="RU004560"/>
    </source>
</evidence>
<dbReference type="OrthoDB" id="2245455at2759"/>
<dbReference type="FunFam" id="3.40.50.300:FF:000328">
    <property type="entry name" value="Septin spn3"/>
    <property type="match status" value="1"/>
</dbReference>
<dbReference type="InterPro" id="IPR027417">
    <property type="entry name" value="P-loop_NTPase"/>
</dbReference>
<dbReference type="SUPFAM" id="SSF52540">
    <property type="entry name" value="P-loop containing nucleoside triphosphate hydrolases"/>
    <property type="match status" value="1"/>
</dbReference>
<feature type="compositionally biased region" description="Low complexity" evidence="5">
    <location>
        <begin position="683"/>
        <end position="708"/>
    </location>
</feature>
<feature type="compositionally biased region" description="Polar residues" evidence="5">
    <location>
        <begin position="1049"/>
        <end position="1064"/>
    </location>
</feature>
<feature type="compositionally biased region" description="Basic and acidic residues" evidence="5">
    <location>
        <begin position="826"/>
        <end position="838"/>
    </location>
</feature>
<organism evidence="7 8">
    <name type="scientific">Asterophora parasitica</name>
    <dbReference type="NCBI Taxonomy" id="117018"/>
    <lineage>
        <taxon>Eukaryota</taxon>
        <taxon>Fungi</taxon>
        <taxon>Dikarya</taxon>
        <taxon>Basidiomycota</taxon>
        <taxon>Agaricomycotina</taxon>
        <taxon>Agaricomycetes</taxon>
        <taxon>Agaricomycetidae</taxon>
        <taxon>Agaricales</taxon>
        <taxon>Tricholomatineae</taxon>
        <taxon>Lyophyllaceae</taxon>
        <taxon>Asterophora</taxon>
    </lineage>
</organism>
<feature type="domain" description="Septin-type G" evidence="6">
    <location>
        <begin position="14"/>
        <end position="289"/>
    </location>
</feature>
<dbReference type="InterPro" id="IPR030379">
    <property type="entry name" value="G_SEPTIN_dom"/>
</dbReference>
<protein>
    <recommendedName>
        <fullName evidence="6">Septin-type G domain-containing protein</fullName>
    </recommendedName>
</protein>
<dbReference type="GO" id="GO:0005525">
    <property type="term" value="F:GTP binding"/>
    <property type="evidence" value="ECO:0007669"/>
    <property type="project" value="UniProtKB-KW"/>
</dbReference>
<evidence type="ECO:0000256" key="5">
    <source>
        <dbReference type="SAM" id="MobiDB-lite"/>
    </source>
</evidence>
<feature type="compositionally biased region" description="Basic and acidic residues" evidence="5">
    <location>
        <begin position="870"/>
        <end position="896"/>
    </location>
</feature>
<feature type="compositionally biased region" description="Low complexity" evidence="5">
    <location>
        <begin position="784"/>
        <end position="798"/>
    </location>
</feature>
<feature type="compositionally biased region" description="Low complexity" evidence="5">
    <location>
        <begin position="967"/>
        <end position="983"/>
    </location>
</feature>
<feature type="compositionally biased region" description="Polar residues" evidence="5">
    <location>
        <begin position="923"/>
        <end position="945"/>
    </location>
</feature>
<keyword evidence="8" id="KW-1185">Reference proteome</keyword>
<dbReference type="PROSITE" id="PS51719">
    <property type="entry name" value="G_SEPTIN"/>
    <property type="match status" value="1"/>
</dbReference>
<feature type="region of interest" description="Disordered" evidence="5">
    <location>
        <begin position="400"/>
        <end position="482"/>
    </location>
</feature>
<evidence type="ECO:0000256" key="4">
    <source>
        <dbReference type="SAM" id="Coils"/>
    </source>
</evidence>
<feature type="compositionally biased region" description="Pro residues" evidence="5">
    <location>
        <begin position="453"/>
        <end position="463"/>
    </location>
</feature>
<accession>A0A9P7KG18</accession>
<dbReference type="CDD" id="cd01850">
    <property type="entry name" value="CDC_Septin"/>
    <property type="match status" value="1"/>
</dbReference>
<keyword evidence="1 3" id="KW-0547">Nucleotide-binding</keyword>
<feature type="compositionally biased region" description="Polar residues" evidence="5">
    <location>
        <begin position="515"/>
        <end position="524"/>
    </location>
</feature>
<dbReference type="GO" id="GO:0005938">
    <property type="term" value="C:cell cortex"/>
    <property type="evidence" value="ECO:0007669"/>
    <property type="project" value="UniProtKB-ARBA"/>
</dbReference>
<feature type="compositionally biased region" description="Pro residues" evidence="5">
    <location>
        <begin position="897"/>
        <end position="921"/>
    </location>
</feature>
<reference evidence="7" key="1">
    <citation type="submission" date="2020-07" db="EMBL/GenBank/DDBJ databases">
        <authorList>
            <person name="Nieuwenhuis M."/>
            <person name="Van De Peppel L.J.J."/>
        </authorList>
    </citation>
    <scope>NUCLEOTIDE SEQUENCE</scope>
    <source>
        <strain evidence="7">AP01</strain>
        <tissue evidence="7">Mycelium</tissue>
    </source>
</reference>
<comment type="caution">
    <text evidence="7">The sequence shown here is derived from an EMBL/GenBank/DDBJ whole genome shotgun (WGS) entry which is preliminary data.</text>
</comment>
<keyword evidence="2 3" id="KW-0342">GTP-binding</keyword>
<dbReference type="InterPro" id="IPR016491">
    <property type="entry name" value="Septin"/>
</dbReference>
<feature type="region of interest" description="Disordered" evidence="5">
    <location>
        <begin position="683"/>
        <end position="729"/>
    </location>
</feature>
<evidence type="ECO:0000313" key="7">
    <source>
        <dbReference type="EMBL" id="KAG5648134.1"/>
    </source>
</evidence>
<keyword evidence="4" id="KW-0175">Coiled coil</keyword>
<dbReference type="Gene3D" id="3.40.50.300">
    <property type="entry name" value="P-loop containing nucleotide triphosphate hydrolases"/>
    <property type="match status" value="1"/>
</dbReference>
<evidence type="ECO:0000259" key="6">
    <source>
        <dbReference type="PROSITE" id="PS51719"/>
    </source>
</evidence>
<proteinExistence type="inferred from homology"/>
<dbReference type="GO" id="GO:0032156">
    <property type="term" value="C:septin cytoskeleton"/>
    <property type="evidence" value="ECO:0007669"/>
    <property type="project" value="UniProtKB-ARBA"/>
</dbReference>
<comment type="similarity">
    <text evidence="3">Belongs to the TRAFAC class TrmE-Era-EngA-EngB-Septin-like GTPase superfamily. Septin GTPase family.</text>
</comment>
<dbReference type="Proteomes" id="UP000775547">
    <property type="component" value="Unassembled WGS sequence"/>
</dbReference>
<feature type="compositionally biased region" description="Basic and acidic residues" evidence="5">
    <location>
        <begin position="719"/>
        <end position="729"/>
    </location>
</feature>